<dbReference type="EMBL" id="CP002631">
    <property type="protein sequence ID" value="AEB14143.1"/>
    <property type="molecule type" value="Genomic_DNA"/>
</dbReference>
<evidence type="ECO:0000256" key="6">
    <source>
        <dbReference type="ARBA" id="ARBA00035294"/>
    </source>
</evidence>
<dbReference type="GO" id="GO:0006412">
    <property type="term" value="P:translation"/>
    <property type="evidence" value="ECO:0007669"/>
    <property type="project" value="UniProtKB-UniRule"/>
</dbReference>
<dbReference type="Gene3D" id="3.30.70.60">
    <property type="match status" value="1"/>
</dbReference>
<dbReference type="RefSeq" id="WP_013701430.1">
    <property type="nucleotide sequence ID" value="NC_015385.1"/>
</dbReference>
<evidence type="ECO:0000256" key="7">
    <source>
        <dbReference type="HAMAP-Rule" id="MF_00360"/>
    </source>
</evidence>
<name>F2NYC2_TRES6</name>
<organism evidence="8 9">
    <name type="scientific">Treponema succinifaciens (strain ATCC 33096 / DSM 2489 / 6091)</name>
    <dbReference type="NCBI Taxonomy" id="869209"/>
    <lineage>
        <taxon>Bacteria</taxon>
        <taxon>Pseudomonadati</taxon>
        <taxon>Spirochaetota</taxon>
        <taxon>Spirochaetia</taxon>
        <taxon>Spirochaetales</taxon>
        <taxon>Treponemataceae</taxon>
        <taxon>Treponema</taxon>
    </lineage>
</organism>
<keyword evidence="4 7" id="KW-0687">Ribonucleoprotein</keyword>
<protein>
    <recommendedName>
        <fullName evidence="6 7">Small ribosomal subunit protein bS6</fullName>
    </recommendedName>
</protein>
<evidence type="ECO:0000256" key="5">
    <source>
        <dbReference type="ARBA" id="ARBA00035104"/>
    </source>
</evidence>
<dbReference type="HOGENOM" id="CLU_113441_5_1_12"/>
<dbReference type="OrthoDB" id="9812702at2"/>
<dbReference type="InterPro" id="IPR020814">
    <property type="entry name" value="Ribosomal_S6_plastid/chlpt"/>
</dbReference>
<evidence type="ECO:0000256" key="4">
    <source>
        <dbReference type="ARBA" id="ARBA00023274"/>
    </source>
</evidence>
<evidence type="ECO:0000256" key="1">
    <source>
        <dbReference type="ARBA" id="ARBA00009512"/>
    </source>
</evidence>
<dbReference type="GeneID" id="302998396"/>
<dbReference type="Pfam" id="PF01250">
    <property type="entry name" value="Ribosomal_S6"/>
    <property type="match status" value="1"/>
</dbReference>
<evidence type="ECO:0000313" key="9">
    <source>
        <dbReference type="Proteomes" id="UP000006852"/>
    </source>
</evidence>
<keyword evidence="7" id="KW-0699">rRNA-binding</keyword>
<dbReference type="CDD" id="cd00473">
    <property type="entry name" value="bS6"/>
    <property type="match status" value="1"/>
</dbReference>
<dbReference type="GO" id="GO:0003735">
    <property type="term" value="F:structural constituent of ribosome"/>
    <property type="evidence" value="ECO:0007669"/>
    <property type="project" value="InterPro"/>
</dbReference>
<accession>F2NYC2</accession>
<keyword evidence="9" id="KW-1185">Reference proteome</keyword>
<dbReference type="NCBIfam" id="TIGR00166">
    <property type="entry name" value="S6"/>
    <property type="match status" value="1"/>
</dbReference>
<evidence type="ECO:0000256" key="3">
    <source>
        <dbReference type="ARBA" id="ARBA00022980"/>
    </source>
</evidence>
<dbReference type="InterPro" id="IPR014717">
    <property type="entry name" value="Transl_elong_EF1B/ribsomal_bS6"/>
</dbReference>
<keyword evidence="2 7" id="KW-0694">RNA-binding</keyword>
<dbReference type="eggNOG" id="COG0360">
    <property type="taxonomic scope" value="Bacteria"/>
</dbReference>
<sequence>MRKYELMTIFPLEEEKSKVGLETLRADLASFGAEIEKEEVFGDRDLTYEVKKQKRGHFVLFTLKLNPAKIIELDGKFKFNNNLLKYLFVLIESKNV</sequence>
<dbReference type="GO" id="GO:0019843">
    <property type="term" value="F:rRNA binding"/>
    <property type="evidence" value="ECO:0007669"/>
    <property type="project" value="UniProtKB-UniRule"/>
</dbReference>
<evidence type="ECO:0000313" key="8">
    <source>
        <dbReference type="EMBL" id="AEB14143.1"/>
    </source>
</evidence>
<dbReference type="GO" id="GO:1990904">
    <property type="term" value="C:ribonucleoprotein complex"/>
    <property type="evidence" value="ECO:0007669"/>
    <property type="project" value="UniProtKB-KW"/>
</dbReference>
<comment type="function">
    <text evidence="5 7">Binds together with bS18 to 16S ribosomal RNA.</text>
</comment>
<dbReference type="STRING" id="869209.Tresu_1235"/>
<evidence type="ECO:0000256" key="2">
    <source>
        <dbReference type="ARBA" id="ARBA00022884"/>
    </source>
</evidence>
<dbReference type="HAMAP" id="MF_00360">
    <property type="entry name" value="Ribosomal_bS6"/>
    <property type="match status" value="1"/>
</dbReference>
<gene>
    <name evidence="7" type="primary">rpsF</name>
    <name evidence="8" type="ordered locus">Tresu_1235</name>
</gene>
<dbReference type="AlphaFoldDB" id="F2NYC2"/>
<reference evidence="8 9" key="1">
    <citation type="journal article" date="2011" name="Stand. Genomic Sci.">
        <title>Complete genome sequence of Treponema succinifaciens type strain (6091).</title>
        <authorList>
            <person name="Han C."/>
            <person name="Gronow S."/>
            <person name="Teshima H."/>
            <person name="Lapidus A."/>
            <person name="Nolan M."/>
            <person name="Lucas S."/>
            <person name="Hammon N."/>
            <person name="Deshpande S."/>
            <person name="Cheng J.F."/>
            <person name="Zeytun A."/>
            <person name="Tapia R."/>
            <person name="Goodwin L."/>
            <person name="Pitluck S."/>
            <person name="Liolios K."/>
            <person name="Pagani I."/>
            <person name="Ivanova N."/>
            <person name="Mavromatis K."/>
            <person name="Mikhailova N."/>
            <person name="Huntemann M."/>
            <person name="Pati A."/>
            <person name="Chen A."/>
            <person name="Palaniappan K."/>
            <person name="Land M."/>
            <person name="Hauser L."/>
            <person name="Brambilla E.M."/>
            <person name="Rohde M."/>
            <person name="Goker M."/>
            <person name="Woyke T."/>
            <person name="Bristow J."/>
            <person name="Eisen J.A."/>
            <person name="Markowitz V."/>
            <person name="Hugenholtz P."/>
            <person name="Kyrpides N.C."/>
            <person name="Klenk H.P."/>
            <person name="Detter J.C."/>
        </authorList>
    </citation>
    <scope>NUCLEOTIDE SEQUENCE [LARGE SCALE GENOMIC DNA]</scope>
    <source>
        <strain evidence="9">ATCC 33096 / DSM 2489 / 6091</strain>
    </source>
</reference>
<reference evidence="9" key="2">
    <citation type="submission" date="2011-04" db="EMBL/GenBank/DDBJ databases">
        <title>The complete genome of chromosome of Treponema succinifaciens DSM 2489.</title>
        <authorList>
            <person name="Lucas S."/>
            <person name="Copeland A."/>
            <person name="Lapidus A."/>
            <person name="Bruce D."/>
            <person name="Goodwin L."/>
            <person name="Pitluck S."/>
            <person name="Peters L."/>
            <person name="Kyrpides N."/>
            <person name="Mavromatis K."/>
            <person name="Ivanova N."/>
            <person name="Ovchinnikova G."/>
            <person name="Teshima H."/>
            <person name="Detter J.C."/>
            <person name="Tapia R."/>
            <person name="Han C."/>
            <person name="Land M."/>
            <person name="Hauser L."/>
            <person name="Markowitz V."/>
            <person name="Cheng J.-F."/>
            <person name="Hugenholtz P."/>
            <person name="Woyke T."/>
            <person name="Wu D."/>
            <person name="Gronow S."/>
            <person name="Wellnitz S."/>
            <person name="Brambilla E."/>
            <person name="Klenk H.-P."/>
            <person name="Eisen J.A."/>
        </authorList>
    </citation>
    <scope>NUCLEOTIDE SEQUENCE [LARGE SCALE GENOMIC DNA]</scope>
    <source>
        <strain evidence="9">ATCC 33096 / DSM 2489 / 6091</strain>
    </source>
</reference>
<dbReference type="GO" id="GO:0005840">
    <property type="term" value="C:ribosome"/>
    <property type="evidence" value="ECO:0007669"/>
    <property type="project" value="UniProtKB-KW"/>
</dbReference>
<dbReference type="SUPFAM" id="SSF54995">
    <property type="entry name" value="Ribosomal protein S6"/>
    <property type="match status" value="1"/>
</dbReference>
<dbReference type="InterPro" id="IPR000529">
    <property type="entry name" value="Ribosomal_bS6"/>
</dbReference>
<comment type="similarity">
    <text evidence="1 7">Belongs to the bacterial ribosomal protein bS6 family.</text>
</comment>
<dbReference type="Proteomes" id="UP000006852">
    <property type="component" value="Chromosome"/>
</dbReference>
<dbReference type="KEGG" id="tsu:Tresu_1235"/>
<proteinExistence type="inferred from homology"/>
<keyword evidence="3 7" id="KW-0689">Ribosomal protein</keyword>
<dbReference type="InterPro" id="IPR035980">
    <property type="entry name" value="Ribosomal_bS6_sf"/>
</dbReference>